<feature type="compositionally biased region" description="Polar residues" evidence="1">
    <location>
        <begin position="37"/>
        <end position="59"/>
    </location>
</feature>
<dbReference type="RefSeq" id="WP_179268633.1">
    <property type="nucleotide sequence ID" value="NZ_CP058579.1"/>
</dbReference>
<feature type="region of interest" description="Disordered" evidence="1">
    <location>
        <begin position="37"/>
        <end position="72"/>
    </location>
</feature>
<proteinExistence type="predicted"/>
<dbReference type="EMBL" id="CP058579">
    <property type="protein sequence ID" value="QLG62048.1"/>
    <property type="molecule type" value="Genomic_DNA"/>
</dbReference>
<sequence>MPHDNNERSNNTSRRVVLGGVGAGFIINPLLHQELSEPSSWNDTQNPQSATTTNNQQSGGEEIFSDDFNDGQLDWTDVDHPEFWSEENGQVLYTPSTSAGSRGDNALYADETVDDDQGTLRWPLSLEFEGGATDTSAGVGALAVSGGPKDWGPTRNNVRLGLADTAYNDQITVWNSEGDSFEVGSSRENRQWYRYQLIPDLEENVIHVHRDDESWTVPEPRTEPLENIALVLGGGTCWGCGGPGRRRYRTIRAQSVQTGALPPDPDYEHAYNVEFTPIAASPTQACVEVSIEGTGNDAAPPGLQEVGPLHIGVENLTINEEGRIAGPGIKLAKMVPVPKEEDGNVELALSAGRIALSVASLGTSSAAIEAVDATVTIAEEMMKLNEQHPDDGVSGAMFGSNDRFAVGDAYVGEATYLFLLETVDADETVENWSLNASYEARPHGPVGSTQQDIRGFSPNGISMPTEDF</sequence>
<evidence type="ECO:0000313" key="3">
    <source>
        <dbReference type="Proteomes" id="UP000509626"/>
    </source>
</evidence>
<name>A0A7D5LAN6_9EURY</name>
<reference evidence="2 3" key="1">
    <citation type="submission" date="2020-06" db="EMBL/GenBank/DDBJ databases">
        <title>NJ-3-1, isolated from saline soil.</title>
        <authorList>
            <person name="Cui H.L."/>
            <person name="Shi X."/>
        </authorList>
    </citation>
    <scope>NUCLEOTIDE SEQUENCE [LARGE SCALE GENOMIC DNA]</scope>
    <source>
        <strain evidence="2 3">NJ-3-1</strain>
    </source>
</reference>
<evidence type="ECO:0000256" key="1">
    <source>
        <dbReference type="SAM" id="MobiDB-lite"/>
    </source>
</evidence>
<dbReference type="GeneID" id="56037802"/>
<gene>
    <name evidence="2" type="ORF">HUG12_10045</name>
</gene>
<protein>
    <submittedName>
        <fullName evidence="2">Uncharacterized protein</fullName>
    </submittedName>
</protein>
<dbReference type="AlphaFoldDB" id="A0A7D5LAN6"/>
<feature type="region of interest" description="Disordered" evidence="1">
    <location>
        <begin position="441"/>
        <end position="468"/>
    </location>
</feature>
<organism evidence="2 3">
    <name type="scientific">Halorarum salinum</name>
    <dbReference type="NCBI Taxonomy" id="2743089"/>
    <lineage>
        <taxon>Archaea</taxon>
        <taxon>Methanobacteriati</taxon>
        <taxon>Methanobacteriota</taxon>
        <taxon>Stenosarchaea group</taxon>
        <taxon>Halobacteria</taxon>
        <taxon>Halobacteriales</taxon>
        <taxon>Haloferacaceae</taxon>
        <taxon>Halorarum</taxon>
    </lineage>
</organism>
<accession>A0A7D5LAN6</accession>
<evidence type="ECO:0000313" key="2">
    <source>
        <dbReference type="EMBL" id="QLG62048.1"/>
    </source>
</evidence>
<keyword evidence="3" id="KW-1185">Reference proteome</keyword>
<dbReference type="Proteomes" id="UP000509626">
    <property type="component" value="Chromosome"/>
</dbReference>
<dbReference type="KEGG" id="halu:HUG12_10045"/>